<dbReference type="Proteomes" id="UP000653231">
    <property type="component" value="Unassembled WGS sequence"/>
</dbReference>
<name>A0ABR8L5B8_9ACTN</name>
<proteinExistence type="predicted"/>
<feature type="transmembrane region" description="Helical" evidence="2">
    <location>
        <begin position="12"/>
        <end position="29"/>
    </location>
</feature>
<sequence>MRWREALRPHRAFLVVLVAGFALRALAVLGYRPALWFWADSFAYLSSALDLRPLPSRPSGYSLFLAALSPLGSITAVVIVQHLLGLGMAVCVYAVLRRRTRLPGWGAALAAAPVLLDVHQIQLEHLIMADLLFTALVVAAVTILMWRPRPGAWSVVAALLLLGCATVTRTLGLPLIALALLPVLFAGRWRTALAGLAAASAVLGGYAVWFHDAHGSYGMGGSSTWLWSRTMTFADCSAMKPPKELAVLCPSEPRLAAPAYIWAADSPIQRVKKDKDRLASEFASLAIRSQPLDFLATGLHDAMWAFEWDRKVYPAPGTQSAYVFPASVKPFTSKVASGGRTAGALTTAYQGSSGDTTVVEPFAGWLRAYQEQGFLRGPLLAAILLAGLAGLATRRWSALLPWAAAAALLLLPPLIAAFDHRYVVPVVPLACLAAGLVLGTGATAAPWRAEGRSGDKSEGRSGGRSGRRSAAADMQANDRKRVVAADRAANT</sequence>
<feature type="transmembrane region" description="Helical" evidence="2">
    <location>
        <begin position="152"/>
        <end position="185"/>
    </location>
</feature>
<keyword evidence="2" id="KW-0472">Membrane</keyword>
<evidence type="ECO:0000313" key="3">
    <source>
        <dbReference type="EMBL" id="MBD3146144.1"/>
    </source>
</evidence>
<feature type="transmembrane region" description="Helical" evidence="2">
    <location>
        <begin position="424"/>
        <end position="447"/>
    </location>
</feature>
<feature type="transmembrane region" description="Helical" evidence="2">
    <location>
        <begin position="126"/>
        <end position="146"/>
    </location>
</feature>
<evidence type="ECO:0008006" key="5">
    <source>
        <dbReference type="Google" id="ProtNLM"/>
    </source>
</evidence>
<feature type="compositionally biased region" description="Basic and acidic residues" evidence="1">
    <location>
        <begin position="449"/>
        <end position="461"/>
    </location>
</feature>
<feature type="transmembrane region" description="Helical" evidence="2">
    <location>
        <begin position="399"/>
        <end position="418"/>
    </location>
</feature>
<protein>
    <recommendedName>
        <fullName evidence="5">Phospholipid carrier-dependent glycosyltransferase</fullName>
    </recommendedName>
</protein>
<keyword evidence="2" id="KW-1133">Transmembrane helix</keyword>
<gene>
    <name evidence="3" type="ORF">IEQ31_23570</name>
</gene>
<accession>A0ABR8L5B8</accession>
<feature type="transmembrane region" description="Helical" evidence="2">
    <location>
        <begin position="102"/>
        <end position="119"/>
    </location>
</feature>
<evidence type="ECO:0000256" key="1">
    <source>
        <dbReference type="SAM" id="MobiDB-lite"/>
    </source>
</evidence>
<organism evidence="3 4">
    <name type="scientific">Microbispora bryophytorum subsp. camponoti</name>
    <dbReference type="NCBI Taxonomy" id="1677852"/>
    <lineage>
        <taxon>Bacteria</taxon>
        <taxon>Bacillati</taxon>
        <taxon>Actinomycetota</taxon>
        <taxon>Actinomycetes</taxon>
        <taxon>Streptosporangiales</taxon>
        <taxon>Streptosporangiaceae</taxon>
        <taxon>Microbispora</taxon>
    </lineage>
</organism>
<feature type="region of interest" description="Disordered" evidence="1">
    <location>
        <begin position="447"/>
        <end position="491"/>
    </location>
</feature>
<feature type="transmembrane region" description="Helical" evidence="2">
    <location>
        <begin position="192"/>
        <end position="210"/>
    </location>
</feature>
<comment type="caution">
    <text evidence="3">The sequence shown here is derived from an EMBL/GenBank/DDBJ whole genome shotgun (WGS) entry which is preliminary data.</text>
</comment>
<dbReference type="EMBL" id="JACXRZ010000017">
    <property type="protein sequence ID" value="MBD3146144.1"/>
    <property type="molecule type" value="Genomic_DNA"/>
</dbReference>
<keyword evidence="4" id="KW-1185">Reference proteome</keyword>
<evidence type="ECO:0000256" key="2">
    <source>
        <dbReference type="SAM" id="Phobius"/>
    </source>
</evidence>
<feature type="transmembrane region" description="Helical" evidence="2">
    <location>
        <begin position="374"/>
        <end position="392"/>
    </location>
</feature>
<feature type="transmembrane region" description="Helical" evidence="2">
    <location>
        <begin position="63"/>
        <end position="96"/>
    </location>
</feature>
<dbReference type="RefSeq" id="WP_191053491.1">
    <property type="nucleotide sequence ID" value="NZ_JACXRZ010000017.1"/>
</dbReference>
<keyword evidence="2" id="KW-0812">Transmembrane</keyword>
<evidence type="ECO:0000313" key="4">
    <source>
        <dbReference type="Proteomes" id="UP000653231"/>
    </source>
</evidence>
<reference evidence="3 4" key="1">
    <citation type="submission" date="2020-09" db="EMBL/GenBank/DDBJ databases">
        <title>Actinomycete isolated from the Camponotus japonicus Mayr.</title>
        <authorList>
            <person name="Gong X."/>
        </authorList>
    </citation>
    <scope>NUCLEOTIDE SEQUENCE [LARGE SCALE GENOMIC DNA]</scope>
    <source>
        <strain evidence="3 4">2C-HV3</strain>
    </source>
</reference>